<dbReference type="GO" id="GO:0005829">
    <property type="term" value="C:cytosol"/>
    <property type="evidence" value="ECO:0007669"/>
    <property type="project" value="TreeGrafter"/>
</dbReference>
<sequence length="185" mass="20477">MKRLLLSALLLLSLTTGSTFGADKTSGDTTGSSPSYLVADLQQILREASAVRALQVEMEQRRRALQVRIREQEEELRDDERLLVERRSSLTNDEFAAERATFEAKVASVQKSIQGSKLDLDRLYANAMAGIQESLIVVIRQIAEERNADLVLSKSTVVIVRPALEITDEALGRLNKSLPAVTLPE</sequence>
<evidence type="ECO:0000256" key="2">
    <source>
        <dbReference type="ARBA" id="ARBA00022729"/>
    </source>
</evidence>
<organism evidence="5 6">
    <name type="scientific">Limibacillus halophilus</name>
    <dbReference type="NCBI Taxonomy" id="1579333"/>
    <lineage>
        <taxon>Bacteria</taxon>
        <taxon>Pseudomonadati</taxon>
        <taxon>Pseudomonadota</taxon>
        <taxon>Alphaproteobacteria</taxon>
        <taxon>Rhodospirillales</taxon>
        <taxon>Rhodovibrionaceae</taxon>
        <taxon>Limibacillus</taxon>
    </lineage>
</organism>
<dbReference type="Proteomes" id="UP000581135">
    <property type="component" value="Unassembled WGS sequence"/>
</dbReference>
<dbReference type="SMART" id="SM00935">
    <property type="entry name" value="OmpH"/>
    <property type="match status" value="1"/>
</dbReference>
<proteinExistence type="inferred from homology"/>
<evidence type="ECO:0000313" key="5">
    <source>
        <dbReference type="EMBL" id="MBB3065884.1"/>
    </source>
</evidence>
<dbReference type="Gene3D" id="3.30.910.20">
    <property type="entry name" value="Skp domain"/>
    <property type="match status" value="1"/>
</dbReference>
<gene>
    <name evidence="5" type="ORF">FHR98_002180</name>
</gene>
<keyword evidence="6" id="KW-1185">Reference proteome</keyword>
<reference evidence="5 6" key="1">
    <citation type="submission" date="2020-08" db="EMBL/GenBank/DDBJ databases">
        <title>Genomic Encyclopedia of Type Strains, Phase III (KMG-III): the genomes of soil and plant-associated and newly described type strains.</title>
        <authorList>
            <person name="Whitman W."/>
        </authorList>
    </citation>
    <scope>NUCLEOTIDE SEQUENCE [LARGE SCALE GENOMIC DNA]</scope>
    <source>
        <strain evidence="5 6">CECT 8803</strain>
    </source>
</reference>
<evidence type="ECO:0000256" key="4">
    <source>
        <dbReference type="SAM" id="SignalP"/>
    </source>
</evidence>
<dbReference type="SUPFAM" id="SSF111384">
    <property type="entry name" value="OmpH-like"/>
    <property type="match status" value="1"/>
</dbReference>
<dbReference type="InterPro" id="IPR024930">
    <property type="entry name" value="Skp_dom_sf"/>
</dbReference>
<dbReference type="RefSeq" id="WP_183416698.1">
    <property type="nucleotide sequence ID" value="NZ_JACHXA010000005.1"/>
</dbReference>
<dbReference type="GO" id="GO:0050821">
    <property type="term" value="P:protein stabilization"/>
    <property type="evidence" value="ECO:0007669"/>
    <property type="project" value="TreeGrafter"/>
</dbReference>
<dbReference type="GO" id="GO:0051082">
    <property type="term" value="F:unfolded protein binding"/>
    <property type="evidence" value="ECO:0007669"/>
    <property type="project" value="InterPro"/>
</dbReference>
<comment type="caution">
    <text evidence="5">The sequence shown here is derived from an EMBL/GenBank/DDBJ whole genome shotgun (WGS) entry which is preliminary data.</text>
</comment>
<name>A0A839SW17_9PROT</name>
<accession>A0A839SW17</accession>
<dbReference type="EMBL" id="JACHXA010000005">
    <property type="protein sequence ID" value="MBB3065884.1"/>
    <property type="molecule type" value="Genomic_DNA"/>
</dbReference>
<feature type="coiled-coil region" evidence="3">
    <location>
        <begin position="55"/>
        <end position="82"/>
    </location>
</feature>
<keyword evidence="3" id="KW-0175">Coiled coil</keyword>
<dbReference type="AlphaFoldDB" id="A0A839SW17"/>
<evidence type="ECO:0000313" key="6">
    <source>
        <dbReference type="Proteomes" id="UP000581135"/>
    </source>
</evidence>
<feature type="signal peptide" evidence="4">
    <location>
        <begin position="1"/>
        <end position="21"/>
    </location>
</feature>
<comment type="similarity">
    <text evidence="1">Belongs to the Skp family.</text>
</comment>
<feature type="chain" id="PRO_5032641730" evidence="4">
    <location>
        <begin position="22"/>
        <end position="185"/>
    </location>
</feature>
<keyword evidence="2 4" id="KW-0732">Signal</keyword>
<evidence type="ECO:0000256" key="3">
    <source>
        <dbReference type="SAM" id="Coils"/>
    </source>
</evidence>
<dbReference type="InterPro" id="IPR005632">
    <property type="entry name" value="Chaperone_Skp"/>
</dbReference>
<dbReference type="Pfam" id="PF03938">
    <property type="entry name" value="OmpH"/>
    <property type="match status" value="1"/>
</dbReference>
<protein>
    <submittedName>
        <fullName evidence="5">Skp family chaperone for outer membrane proteins</fullName>
    </submittedName>
</protein>
<dbReference type="PANTHER" id="PTHR35089">
    <property type="entry name" value="CHAPERONE PROTEIN SKP"/>
    <property type="match status" value="1"/>
</dbReference>
<evidence type="ECO:0000256" key="1">
    <source>
        <dbReference type="ARBA" id="ARBA00009091"/>
    </source>
</evidence>
<dbReference type="PANTHER" id="PTHR35089:SF1">
    <property type="entry name" value="CHAPERONE PROTEIN SKP"/>
    <property type="match status" value="1"/>
</dbReference>